<gene>
    <name evidence="1" type="ORF">QBC37DRAFT_376325</name>
</gene>
<evidence type="ECO:0000313" key="1">
    <source>
        <dbReference type="EMBL" id="KAK4211198.1"/>
    </source>
</evidence>
<keyword evidence="2" id="KW-1185">Reference proteome</keyword>
<protein>
    <submittedName>
        <fullName evidence="1">Uncharacterized protein</fullName>
    </submittedName>
</protein>
<reference evidence="1" key="1">
    <citation type="journal article" date="2023" name="Mol. Phylogenet. Evol.">
        <title>Genome-scale phylogeny and comparative genomics of the fungal order Sordariales.</title>
        <authorList>
            <person name="Hensen N."/>
            <person name="Bonometti L."/>
            <person name="Westerberg I."/>
            <person name="Brannstrom I.O."/>
            <person name="Guillou S."/>
            <person name="Cros-Aarteil S."/>
            <person name="Calhoun S."/>
            <person name="Haridas S."/>
            <person name="Kuo A."/>
            <person name="Mondo S."/>
            <person name="Pangilinan J."/>
            <person name="Riley R."/>
            <person name="LaButti K."/>
            <person name="Andreopoulos B."/>
            <person name="Lipzen A."/>
            <person name="Chen C."/>
            <person name="Yan M."/>
            <person name="Daum C."/>
            <person name="Ng V."/>
            <person name="Clum A."/>
            <person name="Steindorff A."/>
            <person name="Ohm R.A."/>
            <person name="Martin F."/>
            <person name="Silar P."/>
            <person name="Natvig D.O."/>
            <person name="Lalanne C."/>
            <person name="Gautier V."/>
            <person name="Ament-Velasquez S.L."/>
            <person name="Kruys A."/>
            <person name="Hutchinson M.I."/>
            <person name="Powell A.J."/>
            <person name="Barry K."/>
            <person name="Miller A.N."/>
            <person name="Grigoriev I.V."/>
            <person name="Debuchy R."/>
            <person name="Gladieux P."/>
            <person name="Hiltunen Thoren M."/>
            <person name="Johannesson H."/>
        </authorList>
    </citation>
    <scope>NUCLEOTIDE SEQUENCE</scope>
    <source>
        <strain evidence="1">PSN293</strain>
    </source>
</reference>
<proteinExistence type="predicted"/>
<dbReference type="EMBL" id="MU858155">
    <property type="protein sequence ID" value="KAK4211198.1"/>
    <property type="molecule type" value="Genomic_DNA"/>
</dbReference>
<dbReference type="Proteomes" id="UP001301769">
    <property type="component" value="Unassembled WGS sequence"/>
</dbReference>
<dbReference type="AlphaFoldDB" id="A0AAN6Y2V3"/>
<organism evidence="1 2">
    <name type="scientific">Rhypophila decipiens</name>
    <dbReference type="NCBI Taxonomy" id="261697"/>
    <lineage>
        <taxon>Eukaryota</taxon>
        <taxon>Fungi</taxon>
        <taxon>Dikarya</taxon>
        <taxon>Ascomycota</taxon>
        <taxon>Pezizomycotina</taxon>
        <taxon>Sordariomycetes</taxon>
        <taxon>Sordariomycetidae</taxon>
        <taxon>Sordariales</taxon>
        <taxon>Naviculisporaceae</taxon>
        <taxon>Rhypophila</taxon>
    </lineage>
</organism>
<comment type="caution">
    <text evidence="1">The sequence shown here is derived from an EMBL/GenBank/DDBJ whole genome shotgun (WGS) entry which is preliminary data.</text>
</comment>
<reference evidence="1" key="2">
    <citation type="submission" date="2023-05" db="EMBL/GenBank/DDBJ databases">
        <authorList>
            <consortium name="Lawrence Berkeley National Laboratory"/>
            <person name="Steindorff A."/>
            <person name="Hensen N."/>
            <person name="Bonometti L."/>
            <person name="Westerberg I."/>
            <person name="Brannstrom I.O."/>
            <person name="Guillou S."/>
            <person name="Cros-Aarteil S."/>
            <person name="Calhoun S."/>
            <person name="Haridas S."/>
            <person name="Kuo A."/>
            <person name="Mondo S."/>
            <person name="Pangilinan J."/>
            <person name="Riley R."/>
            <person name="Labutti K."/>
            <person name="Andreopoulos B."/>
            <person name="Lipzen A."/>
            <person name="Chen C."/>
            <person name="Yanf M."/>
            <person name="Daum C."/>
            <person name="Ng V."/>
            <person name="Clum A."/>
            <person name="Ohm R."/>
            <person name="Martin F."/>
            <person name="Silar P."/>
            <person name="Natvig D."/>
            <person name="Lalanne C."/>
            <person name="Gautier V."/>
            <person name="Ament-Velasquez S.L."/>
            <person name="Kruys A."/>
            <person name="Hutchinson M.I."/>
            <person name="Powell A.J."/>
            <person name="Barry K."/>
            <person name="Miller A.N."/>
            <person name="Grigoriev I.V."/>
            <person name="Debuchy R."/>
            <person name="Gladieux P."/>
            <person name="Thoren M.H."/>
            <person name="Johannesson H."/>
        </authorList>
    </citation>
    <scope>NUCLEOTIDE SEQUENCE</scope>
    <source>
        <strain evidence="1">PSN293</strain>
    </source>
</reference>
<accession>A0AAN6Y2V3</accession>
<evidence type="ECO:0000313" key="2">
    <source>
        <dbReference type="Proteomes" id="UP001301769"/>
    </source>
</evidence>
<sequence length="226" mass="26132">MSDERREELRKKSRAIHDFKCWSGLKWWADVFKAVPTTGDFDNKMRQSSAFAFFAGRDMQQFEWLRRREPPVRQETTFECMQSDLHANIMEFAIGSSASDSTIDFQDQKVVMAEKHELIDNNIVSCIRMINFQVGESFYSVPQGKDGVRRLVRCHVEFSQIDAEFDMAKWETFSQNIAPDQKKAVEDFIFKETLDMDPPAVSAATGFVSAANGLFRFRLMPNQLQV</sequence>
<name>A0AAN6Y2V3_9PEZI</name>